<comment type="caution">
    <text evidence="1">The sequence shown here is derived from an EMBL/GenBank/DDBJ whole genome shotgun (WGS) entry which is preliminary data.</text>
</comment>
<reference evidence="1 2" key="1">
    <citation type="submission" date="2023-09" db="EMBL/GenBank/DDBJ databases">
        <title>Pangenome analysis of Batrachochytrium dendrobatidis and related Chytrids.</title>
        <authorList>
            <person name="Yacoub M.N."/>
            <person name="Stajich J.E."/>
            <person name="James T.Y."/>
        </authorList>
    </citation>
    <scope>NUCLEOTIDE SEQUENCE [LARGE SCALE GENOMIC DNA]</scope>
    <source>
        <strain evidence="1 2">JEL0888</strain>
    </source>
</reference>
<accession>A0ABR4NHM0</accession>
<proteinExistence type="predicted"/>
<evidence type="ECO:0000313" key="1">
    <source>
        <dbReference type="EMBL" id="KAL2918960.1"/>
    </source>
</evidence>
<sequence>MRLYEPSFDLRRLDARGLNESAIITIKSREMLKRIKECIPVDPVLTQRLAFRNGWADLFKFRDFAVLAKAAAAEGAVDVLKILFGSHENVRHVYEYVMCTASGG</sequence>
<protein>
    <submittedName>
        <fullName evidence="1">Uncharacterized protein</fullName>
    </submittedName>
</protein>
<evidence type="ECO:0000313" key="2">
    <source>
        <dbReference type="Proteomes" id="UP001527925"/>
    </source>
</evidence>
<dbReference type="Proteomes" id="UP001527925">
    <property type="component" value="Unassembled WGS sequence"/>
</dbReference>
<keyword evidence="2" id="KW-1185">Reference proteome</keyword>
<dbReference type="EMBL" id="JADGIZ020000004">
    <property type="protein sequence ID" value="KAL2918960.1"/>
    <property type="molecule type" value="Genomic_DNA"/>
</dbReference>
<organism evidence="1 2">
    <name type="scientific">Polyrhizophydium stewartii</name>
    <dbReference type="NCBI Taxonomy" id="2732419"/>
    <lineage>
        <taxon>Eukaryota</taxon>
        <taxon>Fungi</taxon>
        <taxon>Fungi incertae sedis</taxon>
        <taxon>Chytridiomycota</taxon>
        <taxon>Chytridiomycota incertae sedis</taxon>
        <taxon>Chytridiomycetes</taxon>
        <taxon>Rhizophydiales</taxon>
        <taxon>Rhizophydiales incertae sedis</taxon>
        <taxon>Polyrhizophydium</taxon>
    </lineage>
</organism>
<name>A0ABR4NHM0_9FUNG</name>
<gene>
    <name evidence="1" type="ORF">HK105_201229</name>
</gene>